<accession>A0AAV6FUN5</accession>
<feature type="domain" description="Immunoglobulin C1-set" evidence="6">
    <location>
        <begin position="232"/>
        <end position="302"/>
    </location>
</feature>
<keyword evidence="4" id="KW-0472">Membrane</keyword>
<dbReference type="InterPro" id="IPR011161">
    <property type="entry name" value="MHC_I-like_Ag-recog"/>
</dbReference>
<feature type="chain" id="PRO_5043383550" description="Immunoglobulin C1-set domain-containing protein" evidence="5">
    <location>
        <begin position="20"/>
        <end position="505"/>
    </location>
</feature>
<evidence type="ECO:0000256" key="4">
    <source>
        <dbReference type="SAM" id="Phobius"/>
    </source>
</evidence>
<dbReference type="InterPro" id="IPR011162">
    <property type="entry name" value="MHC_I/II-like_Ag-recog"/>
</dbReference>
<evidence type="ECO:0000313" key="7">
    <source>
        <dbReference type="EMBL" id="KAG5265191.1"/>
    </source>
</evidence>
<evidence type="ECO:0000259" key="6">
    <source>
        <dbReference type="SMART" id="SM00407"/>
    </source>
</evidence>
<dbReference type="InterPro" id="IPR001039">
    <property type="entry name" value="MHC_I_a_a1/a2"/>
</dbReference>
<evidence type="ECO:0000313" key="8">
    <source>
        <dbReference type="Proteomes" id="UP000823561"/>
    </source>
</evidence>
<organism evidence="7 8">
    <name type="scientific">Alosa alosa</name>
    <name type="common">allis shad</name>
    <dbReference type="NCBI Taxonomy" id="278164"/>
    <lineage>
        <taxon>Eukaryota</taxon>
        <taxon>Metazoa</taxon>
        <taxon>Chordata</taxon>
        <taxon>Craniata</taxon>
        <taxon>Vertebrata</taxon>
        <taxon>Euteleostomi</taxon>
        <taxon>Actinopterygii</taxon>
        <taxon>Neopterygii</taxon>
        <taxon>Teleostei</taxon>
        <taxon>Clupei</taxon>
        <taxon>Clupeiformes</taxon>
        <taxon>Clupeoidei</taxon>
        <taxon>Clupeidae</taxon>
        <taxon>Alosa</taxon>
    </lineage>
</organism>
<comment type="similarity">
    <text evidence="2">Belongs to the MHC class I family.</text>
</comment>
<feature type="compositionally biased region" description="Low complexity" evidence="3">
    <location>
        <begin position="422"/>
        <end position="438"/>
    </location>
</feature>
<dbReference type="Gene3D" id="2.60.40.10">
    <property type="entry name" value="Immunoglobulins"/>
    <property type="match status" value="1"/>
</dbReference>
<dbReference type="InterPro" id="IPR050208">
    <property type="entry name" value="MHC_class-I_related"/>
</dbReference>
<dbReference type="GO" id="GO:0005615">
    <property type="term" value="C:extracellular space"/>
    <property type="evidence" value="ECO:0007669"/>
    <property type="project" value="TreeGrafter"/>
</dbReference>
<feature type="compositionally biased region" description="Low complexity" evidence="3">
    <location>
        <begin position="457"/>
        <end position="472"/>
    </location>
</feature>
<feature type="compositionally biased region" description="Polar residues" evidence="3">
    <location>
        <begin position="473"/>
        <end position="483"/>
    </location>
</feature>
<dbReference type="Proteomes" id="UP000823561">
    <property type="component" value="Chromosome 20"/>
</dbReference>
<dbReference type="GO" id="GO:0006955">
    <property type="term" value="P:immune response"/>
    <property type="evidence" value="ECO:0007669"/>
    <property type="project" value="TreeGrafter"/>
</dbReference>
<keyword evidence="8" id="KW-1185">Reference proteome</keyword>
<reference evidence="7" key="1">
    <citation type="submission" date="2020-10" db="EMBL/GenBank/DDBJ databases">
        <title>Chromosome-scale genome assembly of the Allis shad, Alosa alosa.</title>
        <authorList>
            <person name="Margot Z."/>
            <person name="Christophe K."/>
            <person name="Cabau C."/>
            <person name="Louis A."/>
            <person name="Berthelot C."/>
            <person name="Parey E."/>
            <person name="Roest Crollius H."/>
            <person name="Montfort J."/>
            <person name="Robinson-Rechavi M."/>
            <person name="Bucao C."/>
            <person name="Bouchez O."/>
            <person name="Gislard M."/>
            <person name="Lluch J."/>
            <person name="Milhes M."/>
            <person name="Lampietro C."/>
            <person name="Lopez Roques C."/>
            <person name="Donnadieu C."/>
            <person name="Braasch I."/>
            <person name="Desvignes T."/>
            <person name="Postlethwait J."/>
            <person name="Bobe J."/>
            <person name="Guiguen Y."/>
        </authorList>
    </citation>
    <scope>NUCLEOTIDE SEQUENCE</scope>
    <source>
        <strain evidence="7">M-15738</strain>
        <tissue evidence="7">Blood</tissue>
    </source>
</reference>
<dbReference type="InterPro" id="IPR013783">
    <property type="entry name" value="Ig-like_fold"/>
</dbReference>
<dbReference type="InterPro" id="IPR037055">
    <property type="entry name" value="MHC_I-like_Ag-recog_sf"/>
</dbReference>
<evidence type="ECO:0000256" key="2">
    <source>
        <dbReference type="RuleBase" id="RU004439"/>
    </source>
</evidence>
<keyword evidence="4" id="KW-0812">Transmembrane</keyword>
<dbReference type="Pfam" id="PF00129">
    <property type="entry name" value="MHC_I"/>
    <property type="match status" value="1"/>
</dbReference>
<dbReference type="PRINTS" id="PR01638">
    <property type="entry name" value="MHCCLASSI"/>
</dbReference>
<feature type="region of interest" description="Disordered" evidence="3">
    <location>
        <begin position="365"/>
        <end position="387"/>
    </location>
</feature>
<dbReference type="SUPFAM" id="SSF48726">
    <property type="entry name" value="Immunoglobulin"/>
    <property type="match status" value="1"/>
</dbReference>
<proteinExistence type="inferred from homology"/>
<dbReference type="AlphaFoldDB" id="A0AAV6FUN5"/>
<protein>
    <recommendedName>
        <fullName evidence="6">Immunoglobulin C1-set domain-containing protein</fullName>
    </recommendedName>
</protein>
<dbReference type="SUPFAM" id="SSF54452">
    <property type="entry name" value="MHC antigen-recognition domain"/>
    <property type="match status" value="1"/>
</dbReference>
<dbReference type="PANTHER" id="PTHR16675">
    <property type="entry name" value="MHC CLASS I-RELATED"/>
    <property type="match status" value="1"/>
</dbReference>
<keyword evidence="1" id="KW-0325">Glycoprotein</keyword>
<feature type="region of interest" description="Disordered" evidence="3">
    <location>
        <begin position="416"/>
        <end position="505"/>
    </location>
</feature>
<dbReference type="SMART" id="SM00407">
    <property type="entry name" value="IGc1"/>
    <property type="match status" value="1"/>
</dbReference>
<name>A0AAV6FUN5_9TELE</name>
<gene>
    <name evidence="7" type="ORF">AALO_G00262370</name>
</gene>
<keyword evidence="4" id="KW-1133">Transmembrane helix</keyword>
<dbReference type="InterPro" id="IPR036179">
    <property type="entry name" value="Ig-like_dom_sf"/>
</dbReference>
<evidence type="ECO:0000256" key="3">
    <source>
        <dbReference type="SAM" id="MobiDB-lite"/>
    </source>
</evidence>
<dbReference type="Pfam" id="PF07654">
    <property type="entry name" value="C1-set"/>
    <property type="match status" value="1"/>
</dbReference>
<comment type="caution">
    <text evidence="7">The sequence shown here is derived from an EMBL/GenBank/DDBJ whole genome shotgun (WGS) entry which is preliminary data.</text>
</comment>
<evidence type="ECO:0000256" key="1">
    <source>
        <dbReference type="ARBA" id="ARBA00023180"/>
    </source>
</evidence>
<dbReference type="EMBL" id="JADWDJ010000020">
    <property type="protein sequence ID" value="KAG5265191.1"/>
    <property type="molecule type" value="Genomic_DNA"/>
</dbReference>
<dbReference type="InterPro" id="IPR003597">
    <property type="entry name" value="Ig_C1-set"/>
</dbReference>
<feature type="compositionally biased region" description="Pro residues" evidence="3">
    <location>
        <begin position="367"/>
        <end position="383"/>
    </location>
</feature>
<dbReference type="PANTHER" id="PTHR16675:SF193">
    <property type="entry name" value="LOC571647 PROTEIN-RELATED"/>
    <property type="match status" value="1"/>
</dbReference>
<feature type="transmembrane region" description="Helical" evidence="4">
    <location>
        <begin position="327"/>
        <end position="348"/>
    </location>
</feature>
<dbReference type="FunFam" id="3.30.500.10:FF:000005">
    <property type="entry name" value="MHC class I antigen ZKA transcript variant 1"/>
    <property type="match status" value="1"/>
</dbReference>
<evidence type="ECO:0000256" key="5">
    <source>
        <dbReference type="SAM" id="SignalP"/>
    </source>
</evidence>
<sequence>MMSFVELLTVCAILPICLAGQGAPERHSLYYVYTALSKAVNAPGIFEFTAMGLLDDRKIDYYDSKQQVKIPQQDWMKKKLPADYWEKGTQSRKSKEQWFKVNVNILMERMKQNGSDVHVLMWKHGCEVDTMADGSFKFYRGVDAYSYDGKDFLSFDDASMQWVAPTPQAVPTKQKWDGVPILNQYTKGYLEKECVDWLEKFRTYGDEELRKQTQDSPPDVRLFAKGTTSPDTFELTCMATGFLPKEIEITVLKGKNVIKKGESVDVLPNGDGTHQTRVSVHAKKSEINDYGCVVNHRTLMKGPIIRNWELDGELCPDGTTTFKHGTIMGVVIVLVMVIPLAIGVFIACRNGVIVFEKGRLKYNGFGTPPPPPPPPQHPPPPQPAVNKPLLATAPVAIQVDRQPAEDGDEQQKLLAQKELSDSDSGNSSEGSPRSSAENISADAPAVIQMESKPAQPSDSDSGQGTSSSDGSSKNSTEDVNQNVKEGGNADSGKGSPEGSTNSAEK</sequence>
<dbReference type="Gene3D" id="3.30.500.10">
    <property type="entry name" value="MHC class I-like antigen recognition-like"/>
    <property type="match status" value="1"/>
</dbReference>
<keyword evidence="5" id="KW-0732">Signal</keyword>
<feature type="signal peptide" evidence="5">
    <location>
        <begin position="1"/>
        <end position="19"/>
    </location>
</feature>
<dbReference type="GO" id="GO:0009897">
    <property type="term" value="C:external side of plasma membrane"/>
    <property type="evidence" value="ECO:0007669"/>
    <property type="project" value="TreeGrafter"/>
</dbReference>